<dbReference type="eggNOG" id="ENOG50334UR">
    <property type="taxonomic scope" value="Bacteria"/>
</dbReference>
<keyword evidence="2" id="KW-1185">Reference proteome</keyword>
<dbReference type="Proteomes" id="UP000028006">
    <property type="component" value="Unassembled WGS sequence"/>
</dbReference>
<proteinExistence type="predicted"/>
<dbReference type="Pfam" id="PF10963">
    <property type="entry name" value="Phage_TAC_10"/>
    <property type="match status" value="1"/>
</dbReference>
<sequence length="89" mass="9918">MEKKINVTVNGNELTFNVTTEDYNKYVNELMPDNKIGPAKNFLVRTVDEASKKHVTELLALPGVEMQLASKVIDDFLPDIQIDLGKPSA</sequence>
<dbReference type="AlphaFoldDB" id="A0A081NB95"/>
<dbReference type="InterPro" id="IPR024406">
    <property type="entry name" value="TAC-10"/>
</dbReference>
<gene>
    <name evidence="1" type="ORF">GZ77_03895</name>
</gene>
<name>A0A081NB95_9GAMM</name>
<organism evidence="1 2">
    <name type="scientific">Endozoicomonas montiporae</name>
    <dbReference type="NCBI Taxonomy" id="1027273"/>
    <lineage>
        <taxon>Bacteria</taxon>
        <taxon>Pseudomonadati</taxon>
        <taxon>Pseudomonadota</taxon>
        <taxon>Gammaproteobacteria</taxon>
        <taxon>Oceanospirillales</taxon>
        <taxon>Endozoicomonadaceae</taxon>
        <taxon>Endozoicomonas</taxon>
    </lineage>
</organism>
<protein>
    <recommendedName>
        <fullName evidence="3">Phage protein</fullName>
    </recommendedName>
</protein>
<dbReference type="EMBL" id="JOKG01000001">
    <property type="protein sequence ID" value="KEQ15718.1"/>
    <property type="molecule type" value="Genomic_DNA"/>
</dbReference>
<accession>A0A081NB95</accession>
<comment type="caution">
    <text evidence="1">The sequence shown here is derived from an EMBL/GenBank/DDBJ whole genome shotgun (WGS) entry which is preliminary data.</text>
</comment>
<evidence type="ECO:0000313" key="2">
    <source>
        <dbReference type="Proteomes" id="UP000028006"/>
    </source>
</evidence>
<reference evidence="1" key="1">
    <citation type="submission" date="2014-06" db="EMBL/GenBank/DDBJ databases">
        <title>Whole Genome Sequences of Three Symbiotic Endozoicomonas Bacteria.</title>
        <authorList>
            <person name="Neave M.J."/>
            <person name="Apprill A."/>
            <person name="Voolstra C.R."/>
        </authorList>
    </citation>
    <scope>NUCLEOTIDE SEQUENCE [LARGE SCALE GENOMIC DNA]</scope>
    <source>
        <strain evidence="1">LMG 24815</strain>
    </source>
</reference>
<evidence type="ECO:0008006" key="3">
    <source>
        <dbReference type="Google" id="ProtNLM"/>
    </source>
</evidence>
<evidence type="ECO:0000313" key="1">
    <source>
        <dbReference type="EMBL" id="KEQ15718.1"/>
    </source>
</evidence>
<dbReference type="RefSeq" id="WP_034873000.1">
    <property type="nucleotide sequence ID" value="NZ_JOKG01000001.1"/>
</dbReference>